<dbReference type="InterPro" id="IPR004360">
    <property type="entry name" value="Glyas_Fos-R_dOase_dom"/>
</dbReference>
<dbReference type="PROSITE" id="PS51819">
    <property type="entry name" value="VOC"/>
    <property type="match status" value="1"/>
</dbReference>
<protein>
    <recommendedName>
        <fullName evidence="1">VOC domain-containing protein</fullName>
    </recommendedName>
</protein>
<accession>A0A7D4UKD5</accession>
<evidence type="ECO:0000259" key="1">
    <source>
        <dbReference type="PROSITE" id="PS51819"/>
    </source>
</evidence>
<dbReference type="SUPFAM" id="SSF54593">
    <property type="entry name" value="Glyoxalase/Bleomycin resistance protein/Dihydroxybiphenyl dioxygenase"/>
    <property type="match status" value="1"/>
</dbReference>
<proteinExistence type="predicted"/>
<gene>
    <name evidence="2" type="ORF">HQ865_12170</name>
</gene>
<dbReference type="Gene3D" id="3.10.180.10">
    <property type="entry name" value="2,3-Dihydroxybiphenyl 1,2-Dioxygenase, domain 1"/>
    <property type="match status" value="1"/>
</dbReference>
<dbReference type="Proteomes" id="UP000505355">
    <property type="component" value="Chromosome"/>
</dbReference>
<evidence type="ECO:0000313" key="3">
    <source>
        <dbReference type="Proteomes" id="UP000505355"/>
    </source>
</evidence>
<dbReference type="Pfam" id="PF00903">
    <property type="entry name" value="Glyoxalase"/>
    <property type="match status" value="1"/>
</dbReference>
<dbReference type="AlphaFoldDB" id="A0A7D4UKD5"/>
<keyword evidence="3" id="KW-1185">Reference proteome</keyword>
<dbReference type="EMBL" id="CP054139">
    <property type="protein sequence ID" value="QKJ30482.1"/>
    <property type="molecule type" value="Genomic_DNA"/>
</dbReference>
<reference evidence="2 3" key="1">
    <citation type="submission" date="2020-05" db="EMBL/GenBank/DDBJ databases">
        <title>Mucilaginibacter mali sp. nov.</title>
        <authorList>
            <person name="Kim H.S."/>
            <person name="Lee K.C."/>
            <person name="Suh M.K."/>
            <person name="Kim J.-S."/>
            <person name="Han K.-I."/>
            <person name="Eom M.K."/>
            <person name="Shin Y.K."/>
            <person name="Lee J.-S."/>
        </authorList>
    </citation>
    <scope>NUCLEOTIDE SEQUENCE [LARGE SCALE GENOMIC DNA]</scope>
    <source>
        <strain evidence="2 3">G2-14</strain>
    </source>
</reference>
<evidence type="ECO:0000313" key="2">
    <source>
        <dbReference type="EMBL" id="QKJ30482.1"/>
    </source>
</evidence>
<feature type="domain" description="VOC" evidence="1">
    <location>
        <begin position="11"/>
        <end position="117"/>
    </location>
</feature>
<dbReference type="InterPro" id="IPR037523">
    <property type="entry name" value="VOC_core"/>
</dbReference>
<organism evidence="2 3">
    <name type="scientific">Mucilaginibacter mali</name>
    <dbReference type="NCBI Taxonomy" id="2740462"/>
    <lineage>
        <taxon>Bacteria</taxon>
        <taxon>Pseudomonadati</taxon>
        <taxon>Bacteroidota</taxon>
        <taxon>Sphingobacteriia</taxon>
        <taxon>Sphingobacteriales</taxon>
        <taxon>Sphingobacteriaceae</taxon>
        <taxon>Mucilaginibacter</taxon>
    </lineage>
</organism>
<dbReference type="KEGG" id="mmab:HQ865_12170"/>
<name>A0A7D4UKD5_9SPHI</name>
<sequence>MNNLPTPKLGDVSAVTITTTNLEKSLAFYQQLGFHELFRSDFPFPLIKISDGAIQIMLRQDKNPYIALTYYVKNMDELIAGLEADGLTIATKPNPNDMVQRCLIKSPDGANISLVTFVDGFTQPTGATLLTMSPADYSKPEKYPNQICGIFGEFAHPVADFDVSLSFWQKLGFKLLTSHQMPYKWGILTDGLNIIGLHQTTDFSIPTITYFASDSKQKIDKIKVAGLTSYIEKGLNNITFTSPEKQQINLFKLGM</sequence>
<dbReference type="RefSeq" id="WP_173415157.1">
    <property type="nucleotide sequence ID" value="NZ_CP054139.1"/>
</dbReference>
<dbReference type="InterPro" id="IPR029068">
    <property type="entry name" value="Glyas_Bleomycin-R_OHBP_Dase"/>
</dbReference>